<gene>
    <name evidence="7" type="ORF">E4K62_03755</name>
</gene>
<keyword evidence="2" id="KW-0238">DNA-binding</keyword>
<proteinExistence type="predicted"/>
<dbReference type="SUPFAM" id="SSF55781">
    <property type="entry name" value="GAF domain-like"/>
    <property type="match status" value="1"/>
</dbReference>
<evidence type="ECO:0000259" key="6">
    <source>
        <dbReference type="PROSITE" id="PS51078"/>
    </source>
</evidence>
<feature type="domain" description="IclR-ED" evidence="6">
    <location>
        <begin position="107"/>
        <end position="289"/>
    </location>
</feature>
<dbReference type="SUPFAM" id="SSF46785">
    <property type="entry name" value="Winged helix' DNA-binding domain"/>
    <property type="match status" value="1"/>
</dbReference>
<dbReference type="InterPro" id="IPR029016">
    <property type="entry name" value="GAF-like_dom_sf"/>
</dbReference>
<dbReference type="InterPro" id="IPR036388">
    <property type="entry name" value="WH-like_DNA-bd_sf"/>
</dbReference>
<evidence type="ECO:0000313" key="7">
    <source>
        <dbReference type="EMBL" id="QBR87885.1"/>
    </source>
</evidence>
<evidence type="ECO:0000256" key="1">
    <source>
        <dbReference type="ARBA" id="ARBA00023015"/>
    </source>
</evidence>
<dbReference type="InterPro" id="IPR014757">
    <property type="entry name" value="Tscrpt_reg_IclR_C"/>
</dbReference>
<protein>
    <submittedName>
        <fullName evidence="7">IclR family transcriptional regulator</fullName>
    </submittedName>
</protein>
<dbReference type="InterPro" id="IPR005471">
    <property type="entry name" value="Tscrpt_reg_IclR_N"/>
</dbReference>
<dbReference type="Proteomes" id="UP000295748">
    <property type="component" value="Chromosome"/>
</dbReference>
<dbReference type="InterPro" id="IPR050707">
    <property type="entry name" value="HTH_MetabolicPath_Reg"/>
</dbReference>
<feature type="domain" description="HTH iclR-type" evidence="5">
    <location>
        <begin position="44"/>
        <end position="106"/>
    </location>
</feature>
<feature type="region of interest" description="Disordered" evidence="4">
    <location>
        <begin position="1"/>
        <end position="25"/>
    </location>
</feature>
<keyword evidence="8" id="KW-1185">Reference proteome</keyword>
<dbReference type="PROSITE" id="PS51077">
    <property type="entry name" value="HTH_ICLR"/>
    <property type="match status" value="1"/>
</dbReference>
<evidence type="ECO:0000313" key="8">
    <source>
        <dbReference type="Proteomes" id="UP000295748"/>
    </source>
</evidence>
<evidence type="ECO:0000259" key="5">
    <source>
        <dbReference type="PROSITE" id="PS51077"/>
    </source>
</evidence>
<evidence type="ECO:0000256" key="4">
    <source>
        <dbReference type="SAM" id="MobiDB-lite"/>
    </source>
</evidence>
<dbReference type="Pfam" id="PF01614">
    <property type="entry name" value="IclR_C"/>
    <property type="match status" value="1"/>
</dbReference>
<keyword evidence="1" id="KW-0805">Transcription regulation</keyword>
<dbReference type="Gene3D" id="3.30.450.40">
    <property type="match status" value="1"/>
</dbReference>
<feature type="compositionally biased region" description="Basic residues" evidence="4">
    <location>
        <begin position="8"/>
        <end position="24"/>
    </location>
</feature>
<dbReference type="PANTHER" id="PTHR30136">
    <property type="entry name" value="HELIX-TURN-HELIX TRANSCRIPTIONAL REGULATOR, ICLR FAMILY"/>
    <property type="match status" value="1"/>
</dbReference>
<sequence>MGGALRGHPARARTRAVCPSRKRPSLGVTSKAVGYSGRVDAALDNSVAKAIHVLGALRPLSEGASARELASSAGLPRSTVQRLLATLAATGMVTQDQSTQKYMIGPRALLIGLGYNSGLNLITAARPQMVALRDAVGETVGLSVAVEHTRVFLEEVQSTQELRFAPELGKLYPLWSGANGRVLMGALTQDQVEAVLANRALDHAVDHPLSDEAIRANLAEYRRDGFAIAFNEAIDSVNSIAMPVSDATGAIVAALSISGPSQRFTRDRMLASVAALSTACATVTRQLGGTPAPVAAPARSS</sequence>
<dbReference type="EMBL" id="CP038266">
    <property type="protein sequence ID" value="QBR87885.1"/>
    <property type="molecule type" value="Genomic_DNA"/>
</dbReference>
<dbReference type="InterPro" id="IPR036390">
    <property type="entry name" value="WH_DNA-bd_sf"/>
</dbReference>
<evidence type="ECO:0000256" key="2">
    <source>
        <dbReference type="ARBA" id="ARBA00023125"/>
    </source>
</evidence>
<organism evidence="7 8">
    <name type="scientific">Microbacterium wangchenii</name>
    <dbReference type="NCBI Taxonomy" id="2541726"/>
    <lineage>
        <taxon>Bacteria</taxon>
        <taxon>Bacillati</taxon>
        <taxon>Actinomycetota</taxon>
        <taxon>Actinomycetes</taxon>
        <taxon>Micrococcales</taxon>
        <taxon>Microbacteriaceae</taxon>
        <taxon>Microbacterium</taxon>
    </lineage>
</organism>
<reference evidence="7 8" key="1">
    <citation type="submission" date="2019-03" db="EMBL/GenBank/DDBJ databases">
        <authorList>
            <person name="Dong K."/>
        </authorList>
    </citation>
    <scope>NUCLEOTIDE SEQUENCE [LARGE SCALE GENOMIC DNA]</scope>
    <source>
        <strain evidence="8">dk512</strain>
    </source>
</reference>
<dbReference type="SMART" id="SM00346">
    <property type="entry name" value="HTH_ICLR"/>
    <property type="match status" value="1"/>
</dbReference>
<dbReference type="Gene3D" id="1.10.10.10">
    <property type="entry name" value="Winged helix-like DNA-binding domain superfamily/Winged helix DNA-binding domain"/>
    <property type="match status" value="1"/>
</dbReference>
<keyword evidence="3" id="KW-0804">Transcription</keyword>
<name>A0ABX5SP15_9MICO</name>
<dbReference type="Pfam" id="PF09339">
    <property type="entry name" value="HTH_IclR"/>
    <property type="match status" value="1"/>
</dbReference>
<dbReference type="PANTHER" id="PTHR30136:SF8">
    <property type="entry name" value="TRANSCRIPTIONAL REGULATORY PROTEIN"/>
    <property type="match status" value="1"/>
</dbReference>
<dbReference type="PROSITE" id="PS51078">
    <property type="entry name" value="ICLR_ED"/>
    <property type="match status" value="1"/>
</dbReference>
<evidence type="ECO:0000256" key="3">
    <source>
        <dbReference type="ARBA" id="ARBA00023163"/>
    </source>
</evidence>
<accession>A0ABX5SP15</accession>